<feature type="domain" description="Acyl-CoA thioesterase-like C-terminal" evidence="2">
    <location>
        <begin position="136"/>
        <end position="263"/>
    </location>
</feature>
<proteinExistence type="predicted"/>
<feature type="domain" description="Acyl-CoA thioesterase-like N-terminal HotDog" evidence="1">
    <location>
        <begin position="24"/>
        <end position="112"/>
    </location>
</feature>
<dbReference type="OrthoDB" id="1413770at2"/>
<evidence type="ECO:0000313" key="3">
    <source>
        <dbReference type="EMBL" id="EDM78637.1"/>
    </source>
</evidence>
<evidence type="ECO:0000259" key="2">
    <source>
        <dbReference type="Pfam" id="PF20789"/>
    </source>
</evidence>
<protein>
    <recommendedName>
        <fullName evidence="5">Thioesterase family protein</fullName>
    </recommendedName>
</protein>
<dbReference type="Pfam" id="PF20789">
    <property type="entry name" value="4HBT_3C"/>
    <property type="match status" value="1"/>
</dbReference>
<dbReference type="STRING" id="391625.PPSIR1_29338"/>
<accession>A6G635</accession>
<dbReference type="Proteomes" id="UP000005801">
    <property type="component" value="Unassembled WGS sequence"/>
</dbReference>
<dbReference type="InterPro" id="IPR049450">
    <property type="entry name" value="ACOT8-like_C"/>
</dbReference>
<evidence type="ECO:0008006" key="5">
    <source>
        <dbReference type="Google" id="ProtNLM"/>
    </source>
</evidence>
<name>A6G635_9BACT</name>
<dbReference type="eggNOG" id="COG2050">
    <property type="taxonomic scope" value="Bacteria"/>
</dbReference>
<evidence type="ECO:0000313" key="4">
    <source>
        <dbReference type="Proteomes" id="UP000005801"/>
    </source>
</evidence>
<keyword evidence="4" id="KW-1185">Reference proteome</keyword>
<dbReference type="InterPro" id="IPR029069">
    <property type="entry name" value="HotDog_dom_sf"/>
</dbReference>
<dbReference type="InterPro" id="IPR049449">
    <property type="entry name" value="TesB_ACOT8-like_N"/>
</dbReference>
<dbReference type="Gene3D" id="2.40.160.210">
    <property type="entry name" value="Acyl-CoA thioesterase, double hotdog domain"/>
    <property type="match status" value="1"/>
</dbReference>
<evidence type="ECO:0000259" key="1">
    <source>
        <dbReference type="Pfam" id="PF13622"/>
    </source>
</evidence>
<gene>
    <name evidence="3" type="ORF">PPSIR1_29338</name>
</gene>
<dbReference type="InterPro" id="IPR042171">
    <property type="entry name" value="Acyl-CoA_hotdog"/>
</dbReference>
<dbReference type="SUPFAM" id="SSF54637">
    <property type="entry name" value="Thioesterase/thiol ester dehydrase-isomerase"/>
    <property type="match status" value="2"/>
</dbReference>
<dbReference type="RefSeq" id="WP_006972184.1">
    <property type="nucleotide sequence ID" value="NZ_ABCS01000028.1"/>
</dbReference>
<sequence length="275" mass="29846">MTSFYVRERGAHGQERFFATEHTRGPWSNDHQHGGPPMALMARALLNTPSRVDADGQSLDPPMQLTRLSVELLRPVPIAAPLEVVTEVLASGRRVHRLAAALVSGDEQLAVGVGVRIRVQELDLPAGADGSARFEAPPPPERGRLHQFEFFQHAVGYHTATEVRILDGEPGSGHVRAWMRPRMPLLADEATTALERVMLCADAGHGIGRALDGKRWNFINPDTSVHLWRVPAGEWVGMDAQVAAGSMGVGLGNTQLFDAHGRIGAVLQGEVIQPR</sequence>
<comment type="caution">
    <text evidence="3">The sequence shown here is derived from an EMBL/GenBank/DDBJ whole genome shotgun (WGS) entry which is preliminary data.</text>
</comment>
<organism evidence="3 4">
    <name type="scientific">Plesiocystis pacifica SIR-1</name>
    <dbReference type="NCBI Taxonomy" id="391625"/>
    <lineage>
        <taxon>Bacteria</taxon>
        <taxon>Pseudomonadati</taxon>
        <taxon>Myxococcota</taxon>
        <taxon>Polyangia</taxon>
        <taxon>Nannocystales</taxon>
        <taxon>Nannocystaceae</taxon>
        <taxon>Plesiocystis</taxon>
    </lineage>
</organism>
<dbReference type="Pfam" id="PF13622">
    <property type="entry name" value="4HBT_3"/>
    <property type="match status" value="1"/>
</dbReference>
<dbReference type="AlphaFoldDB" id="A6G635"/>
<reference evidence="3 4" key="1">
    <citation type="submission" date="2007-06" db="EMBL/GenBank/DDBJ databases">
        <authorList>
            <person name="Shimkets L."/>
            <person name="Ferriera S."/>
            <person name="Johnson J."/>
            <person name="Kravitz S."/>
            <person name="Beeson K."/>
            <person name="Sutton G."/>
            <person name="Rogers Y.-H."/>
            <person name="Friedman R."/>
            <person name="Frazier M."/>
            <person name="Venter J.C."/>
        </authorList>
    </citation>
    <scope>NUCLEOTIDE SEQUENCE [LARGE SCALE GENOMIC DNA]</scope>
    <source>
        <strain evidence="3 4">SIR-1</strain>
    </source>
</reference>
<dbReference type="EMBL" id="ABCS01000028">
    <property type="protein sequence ID" value="EDM78637.1"/>
    <property type="molecule type" value="Genomic_DNA"/>
</dbReference>